<keyword evidence="2" id="KW-0238">DNA-binding</keyword>
<dbReference type="SUPFAM" id="SSF48008">
    <property type="entry name" value="GntR ligand-binding domain-like"/>
    <property type="match status" value="1"/>
</dbReference>
<evidence type="ECO:0000313" key="5">
    <source>
        <dbReference type="EMBL" id="MDN5202457.1"/>
    </source>
</evidence>
<evidence type="ECO:0000259" key="4">
    <source>
        <dbReference type="PROSITE" id="PS50949"/>
    </source>
</evidence>
<accession>A0ABT8KR27</accession>
<organism evidence="5 6">
    <name type="scientific">Splendidivirga corallicola</name>
    <dbReference type="NCBI Taxonomy" id="3051826"/>
    <lineage>
        <taxon>Bacteria</taxon>
        <taxon>Pseudomonadati</taxon>
        <taxon>Bacteroidota</taxon>
        <taxon>Cytophagia</taxon>
        <taxon>Cytophagales</taxon>
        <taxon>Splendidivirgaceae</taxon>
        <taxon>Splendidivirga</taxon>
    </lineage>
</organism>
<dbReference type="Pfam" id="PF00392">
    <property type="entry name" value="GntR"/>
    <property type="match status" value="1"/>
</dbReference>
<dbReference type="RefSeq" id="WP_346752481.1">
    <property type="nucleotide sequence ID" value="NZ_JAUJEA010000004.1"/>
</dbReference>
<dbReference type="EMBL" id="JAUJEA010000004">
    <property type="protein sequence ID" value="MDN5202457.1"/>
    <property type="molecule type" value="Genomic_DNA"/>
</dbReference>
<keyword evidence="1" id="KW-0805">Transcription regulation</keyword>
<evidence type="ECO:0000256" key="2">
    <source>
        <dbReference type="ARBA" id="ARBA00023125"/>
    </source>
</evidence>
<dbReference type="InterPro" id="IPR008920">
    <property type="entry name" value="TF_FadR/GntR_C"/>
</dbReference>
<evidence type="ECO:0000256" key="1">
    <source>
        <dbReference type="ARBA" id="ARBA00023015"/>
    </source>
</evidence>
<dbReference type="PANTHER" id="PTHR43537">
    <property type="entry name" value="TRANSCRIPTIONAL REGULATOR, GNTR FAMILY"/>
    <property type="match status" value="1"/>
</dbReference>
<keyword evidence="3" id="KW-0804">Transcription</keyword>
<keyword evidence="6" id="KW-1185">Reference proteome</keyword>
<dbReference type="InterPro" id="IPR011711">
    <property type="entry name" value="GntR_C"/>
</dbReference>
<gene>
    <name evidence="5" type="ORF">QQ008_13810</name>
</gene>
<dbReference type="SMART" id="SM00345">
    <property type="entry name" value="HTH_GNTR"/>
    <property type="match status" value="1"/>
</dbReference>
<dbReference type="InterPro" id="IPR000524">
    <property type="entry name" value="Tscrpt_reg_HTH_GntR"/>
</dbReference>
<name>A0ABT8KR27_9BACT</name>
<reference evidence="5" key="1">
    <citation type="submission" date="2023-06" db="EMBL/GenBank/DDBJ databases">
        <title>Genomic of Parafulvivirga corallium.</title>
        <authorList>
            <person name="Wang G."/>
        </authorList>
    </citation>
    <scope>NUCLEOTIDE SEQUENCE</scope>
    <source>
        <strain evidence="5">BMA10</strain>
    </source>
</reference>
<feature type="domain" description="HTH gntR-type" evidence="4">
    <location>
        <begin position="5"/>
        <end position="72"/>
    </location>
</feature>
<dbReference type="InterPro" id="IPR036388">
    <property type="entry name" value="WH-like_DNA-bd_sf"/>
</dbReference>
<dbReference type="Proteomes" id="UP001172082">
    <property type="component" value="Unassembled WGS sequence"/>
</dbReference>
<dbReference type="CDD" id="cd07377">
    <property type="entry name" value="WHTH_GntR"/>
    <property type="match status" value="1"/>
</dbReference>
<dbReference type="PROSITE" id="PS50949">
    <property type="entry name" value="HTH_GNTR"/>
    <property type="match status" value="1"/>
</dbReference>
<protein>
    <submittedName>
        <fullName evidence="5">GntR family transcriptional regulator</fullName>
    </submittedName>
</protein>
<evidence type="ECO:0000256" key="3">
    <source>
        <dbReference type="ARBA" id="ARBA00023163"/>
    </source>
</evidence>
<dbReference type="SUPFAM" id="SSF46785">
    <property type="entry name" value="Winged helix' DNA-binding domain"/>
    <property type="match status" value="1"/>
</dbReference>
<dbReference type="InterPro" id="IPR036390">
    <property type="entry name" value="WH_DNA-bd_sf"/>
</dbReference>
<sequence>MIQKITLRDQVRKYLQQEMLDRNITFGERISLAEIARKIEVSVTPIREALTQLEQAGIVSMIANRGFFVPELTIREANEIYPIIMNLECMGLMQSEYASSDFKDLMQIQSDFRNANNKEEAVKQDLHFHETLLRNYQNDTAKRILTDLKIRVFFYELEYMNHHGNIEKSAVAHDDLMKSLKRKDIQQALNLLKENWEVSLKFLCDHSRISVG</sequence>
<dbReference type="PANTHER" id="PTHR43537:SF24">
    <property type="entry name" value="GLUCONATE OPERON TRANSCRIPTIONAL REPRESSOR"/>
    <property type="match status" value="1"/>
</dbReference>
<dbReference type="Gene3D" id="1.20.120.530">
    <property type="entry name" value="GntR ligand-binding domain-like"/>
    <property type="match status" value="1"/>
</dbReference>
<evidence type="ECO:0000313" key="6">
    <source>
        <dbReference type="Proteomes" id="UP001172082"/>
    </source>
</evidence>
<comment type="caution">
    <text evidence="5">The sequence shown here is derived from an EMBL/GenBank/DDBJ whole genome shotgun (WGS) entry which is preliminary data.</text>
</comment>
<proteinExistence type="predicted"/>
<dbReference type="Pfam" id="PF07729">
    <property type="entry name" value="FCD"/>
    <property type="match status" value="1"/>
</dbReference>
<dbReference type="Gene3D" id="1.10.10.10">
    <property type="entry name" value="Winged helix-like DNA-binding domain superfamily/Winged helix DNA-binding domain"/>
    <property type="match status" value="1"/>
</dbReference>